<evidence type="ECO:0000313" key="7">
    <source>
        <dbReference type="Proteomes" id="UP001219956"/>
    </source>
</evidence>
<evidence type="ECO:0000256" key="3">
    <source>
        <dbReference type="ARBA" id="ARBA00022989"/>
    </source>
</evidence>
<dbReference type="PANTHER" id="PTHR43847:SF1">
    <property type="entry name" value="BLL3993 PROTEIN"/>
    <property type="match status" value="1"/>
</dbReference>
<sequence length="156" mass="17698">MLTWLACRIPPPLLALLCGWGMAQLAASWPQWSVALPPQLRTALLLALLLMAILLEGSAVWAFVRQRTTISPLQPQRSTVLVLTGFYRFSRNPMYLGMLCVLLAWALWLGHWLALAGPPGFVLWLNHFQIAPEERALQARFGVAYTAYCQRVRRWL</sequence>
<feature type="transmembrane region" description="Helical" evidence="5">
    <location>
        <begin position="44"/>
        <end position="64"/>
    </location>
</feature>
<gene>
    <name evidence="6" type="ORF">PQU95_09000</name>
</gene>
<dbReference type="InterPro" id="IPR007318">
    <property type="entry name" value="Phopholipid_MeTrfase"/>
</dbReference>
<evidence type="ECO:0000313" key="6">
    <source>
        <dbReference type="EMBL" id="MDC7717346.1"/>
    </source>
</evidence>
<dbReference type="InterPro" id="IPR052527">
    <property type="entry name" value="Metal_cation-efflux_comp"/>
</dbReference>
<feature type="transmembrane region" description="Helical" evidence="5">
    <location>
        <begin position="95"/>
        <end position="115"/>
    </location>
</feature>
<dbReference type="RefSeq" id="WP_272751678.1">
    <property type="nucleotide sequence ID" value="NZ_JAQQLF010000009.1"/>
</dbReference>
<dbReference type="Pfam" id="PF04191">
    <property type="entry name" value="PEMT"/>
    <property type="match status" value="1"/>
</dbReference>
<comment type="caution">
    <text evidence="6">The sequence shown here is derived from an EMBL/GenBank/DDBJ whole genome shotgun (WGS) entry which is preliminary data.</text>
</comment>
<organism evidence="6 7">
    <name type="scientific">Vogesella aquatica</name>
    <dbReference type="NCBI Taxonomy" id="2984206"/>
    <lineage>
        <taxon>Bacteria</taxon>
        <taxon>Pseudomonadati</taxon>
        <taxon>Pseudomonadota</taxon>
        <taxon>Betaproteobacteria</taxon>
        <taxon>Neisseriales</taxon>
        <taxon>Chromobacteriaceae</taxon>
        <taxon>Vogesella</taxon>
    </lineage>
</organism>
<proteinExistence type="predicted"/>
<comment type="subcellular location">
    <subcellularLocation>
        <location evidence="1">Endomembrane system</location>
        <topology evidence="1">Multi-pass membrane protein</topology>
    </subcellularLocation>
</comment>
<name>A0ABT5IXQ2_9NEIS</name>
<evidence type="ECO:0000256" key="1">
    <source>
        <dbReference type="ARBA" id="ARBA00004127"/>
    </source>
</evidence>
<protein>
    <submittedName>
        <fullName evidence="6">Isoprenylcysteine carboxylmethyltransferase family protein</fullName>
    </submittedName>
</protein>
<keyword evidence="7" id="KW-1185">Reference proteome</keyword>
<reference evidence="6 7" key="1">
    <citation type="submission" date="2023-01" db="EMBL/GenBank/DDBJ databases">
        <title>Novel species of the genus Vogesella isolated from rivers.</title>
        <authorList>
            <person name="Lu H."/>
        </authorList>
    </citation>
    <scope>NUCLEOTIDE SEQUENCE [LARGE SCALE GENOMIC DNA]</scope>
    <source>
        <strain evidence="6 7">DC21W</strain>
    </source>
</reference>
<evidence type="ECO:0000256" key="2">
    <source>
        <dbReference type="ARBA" id="ARBA00022692"/>
    </source>
</evidence>
<dbReference type="Proteomes" id="UP001219956">
    <property type="component" value="Unassembled WGS sequence"/>
</dbReference>
<keyword evidence="2 5" id="KW-0812">Transmembrane</keyword>
<keyword evidence="4 5" id="KW-0472">Membrane</keyword>
<keyword evidence="3 5" id="KW-1133">Transmembrane helix</keyword>
<evidence type="ECO:0000256" key="5">
    <source>
        <dbReference type="SAM" id="Phobius"/>
    </source>
</evidence>
<evidence type="ECO:0000256" key="4">
    <source>
        <dbReference type="ARBA" id="ARBA00023136"/>
    </source>
</evidence>
<dbReference type="Gene3D" id="1.20.120.1630">
    <property type="match status" value="1"/>
</dbReference>
<dbReference type="EMBL" id="JAQQLF010000009">
    <property type="protein sequence ID" value="MDC7717346.1"/>
    <property type="molecule type" value="Genomic_DNA"/>
</dbReference>
<dbReference type="PANTHER" id="PTHR43847">
    <property type="entry name" value="BLL3993 PROTEIN"/>
    <property type="match status" value="1"/>
</dbReference>
<accession>A0ABT5IXQ2</accession>